<feature type="transmembrane region" description="Helical" evidence="6">
    <location>
        <begin position="141"/>
        <end position="166"/>
    </location>
</feature>
<accession>A0ABS2PE61</accession>
<comment type="subcellular location">
    <subcellularLocation>
        <location evidence="1">Membrane</location>
        <topology evidence="1">Multi-pass membrane protein</topology>
    </subcellularLocation>
</comment>
<dbReference type="Pfam" id="PF01940">
    <property type="entry name" value="DUF92"/>
    <property type="match status" value="1"/>
</dbReference>
<comment type="similarity">
    <text evidence="2">Belongs to the TMEM19 family.</text>
</comment>
<evidence type="ECO:0000313" key="7">
    <source>
        <dbReference type="EMBL" id="MBM7633714.1"/>
    </source>
</evidence>
<feature type="transmembrane region" description="Helical" evidence="6">
    <location>
        <begin position="172"/>
        <end position="195"/>
    </location>
</feature>
<keyword evidence="5 6" id="KW-0472">Membrane</keyword>
<evidence type="ECO:0000256" key="3">
    <source>
        <dbReference type="ARBA" id="ARBA00022692"/>
    </source>
</evidence>
<dbReference type="InterPro" id="IPR002794">
    <property type="entry name" value="DUF92_TMEM19"/>
</dbReference>
<comment type="caution">
    <text evidence="7">The sequence shown here is derived from an EMBL/GenBank/DDBJ whole genome shotgun (WGS) entry which is preliminary data.</text>
</comment>
<proteinExistence type="inferred from homology"/>
<dbReference type="Proteomes" id="UP000741863">
    <property type="component" value="Unassembled WGS sequence"/>
</dbReference>
<name>A0ABS2PE61_9BACL</name>
<evidence type="ECO:0000256" key="5">
    <source>
        <dbReference type="ARBA" id="ARBA00023136"/>
    </source>
</evidence>
<sequence length="248" mass="26469">MMIYSSAIALIAIVAYRFKSLTGLGALTAFLIGVLIAYFFEVQGLIILALFFITSTVLGRLKASSFTREKEQRTSLQVLANGGVAAVAALLVPFFGDIAVYLFLASLAAATSDTWATEIGRRYGGKPFHLRQISKDEIGRSGAMTIIGTIASLAGSFLIAIAGFALFSLPAISIVIITLAGFIGAFIDTVVGAFIQEERRCVVCGDLTEDKHHCERQTVFGRGVPKITNNVVNFICTSSAALITLLFV</sequence>
<dbReference type="PANTHER" id="PTHR13353:SF5">
    <property type="entry name" value="TRANSMEMBRANE PROTEIN 19"/>
    <property type="match status" value="1"/>
</dbReference>
<dbReference type="RefSeq" id="WP_204698425.1">
    <property type="nucleotide sequence ID" value="NZ_JAFBEC010000008.1"/>
</dbReference>
<keyword evidence="4 6" id="KW-1133">Transmembrane helix</keyword>
<gene>
    <name evidence="7" type="ORF">JOD17_002810</name>
</gene>
<evidence type="ECO:0000313" key="8">
    <source>
        <dbReference type="Proteomes" id="UP000741863"/>
    </source>
</evidence>
<dbReference type="PANTHER" id="PTHR13353">
    <property type="entry name" value="TRANSMEMBRANE PROTEIN 19"/>
    <property type="match status" value="1"/>
</dbReference>
<protein>
    <submittedName>
        <fullName evidence="7">Uncharacterized protein (TIGR00297 family)</fullName>
    </submittedName>
</protein>
<dbReference type="EMBL" id="JAFBEC010000008">
    <property type="protein sequence ID" value="MBM7633714.1"/>
    <property type="molecule type" value="Genomic_DNA"/>
</dbReference>
<evidence type="ECO:0000256" key="2">
    <source>
        <dbReference type="ARBA" id="ARBA00009012"/>
    </source>
</evidence>
<keyword evidence="3 6" id="KW-0812">Transmembrane</keyword>
<evidence type="ECO:0000256" key="1">
    <source>
        <dbReference type="ARBA" id="ARBA00004141"/>
    </source>
</evidence>
<reference evidence="7 8" key="1">
    <citation type="submission" date="2021-01" db="EMBL/GenBank/DDBJ databases">
        <title>Genomic Encyclopedia of Type Strains, Phase IV (KMG-IV): sequencing the most valuable type-strain genomes for metagenomic binning, comparative biology and taxonomic classification.</title>
        <authorList>
            <person name="Goeker M."/>
        </authorList>
    </citation>
    <scope>NUCLEOTIDE SEQUENCE [LARGE SCALE GENOMIC DNA]</scope>
    <source>
        <strain evidence="7 8">DSM 25540</strain>
    </source>
</reference>
<keyword evidence="8" id="KW-1185">Reference proteome</keyword>
<evidence type="ECO:0000256" key="4">
    <source>
        <dbReference type="ARBA" id="ARBA00022989"/>
    </source>
</evidence>
<evidence type="ECO:0000256" key="6">
    <source>
        <dbReference type="SAM" id="Phobius"/>
    </source>
</evidence>
<organism evidence="7 8">
    <name type="scientific">Geomicrobium sediminis</name>
    <dbReference type="NCBI Taxonomy" id="1347788"/>
    <lineage>
        <taxon>Bacteria</taxon>
        <taxon>Bacillati</taxon>
        <taxon>Bacillota</taxon>
        <taxon>Bacilli</taxon>
        <taxon>Bacillales</taxon>
        <taxon>Geomicrobium</taxon>
    </lineage>
</organism>
<feature type="transmembrane region" description="Helical" evidence="6">
    <location>
        <begin position="27"/>
        <end position="53"/>
    </location>
</feature>